<dbReference type="PANTHER" id="PTHR30055">
    <property type="entry name" value="HTH-TYPE TRANSCRIPTIONAL REGULATOR RUTR"/>
    <property type="match status" value="1"/>
</dbReference>
<keyword evidence="5" id="KW-1185">Reference proteome</keyword>
<evidence type="ECO:0000259" key="3">
    <source>
        <dbReference type="PROSITE" id="PS50977"/>
    </source>
</evidence>
<dbReference type="GO" id="GO:0003700">
    <property type="term" value="F:DNA-binding transcription factor activity"/>
    <property type="evidence" value="ECO:0007669"/>
    <property type="project" value="TreeGrafter"/>
</dbReference>
<dbReference type="InterPro" id="IPR050109">
    <property type="entry name" value="HTH-type_TetR-like_transc_reg"/>
</dbReference>
<accession>A0A2P7V8F0</accession>
<dbReference type="AlphaFoldDB" id="A0A2P7V8F0"/>
<protein>
    <submittedName>
        <fullName evidence="4">TetR/AcrR family transcriptional regulator</fullName>
    </submittedName>
</protein>
<proteinExistence type="predicted"/>
<dbReference type="PANTHER" id="PTHR30055:SF200">
    <property type="entry name" value="HTH-TYPE TRANSCRIPTIONAL REPRESSOR BDCR"/>
    <property type="match status" value="1"/>
</dbReference>
<dbReference type="SUPFAM" id="SSF48498">
    <property type="entry name" value="Tetracyclin repressor-like, C-terminal domain"/>
    <property type="match status" value="1"/>
</dbReference>
<dbReference type="InterPro" id="IPR009057">
    <property type="entry name" value="Homeodomain-like_sf"/>
</dbReference>
<dbReference type="Pfam" id="PF17932">
    <property type="entry name" value="TetR_C_24"/>
    <property type="match status" value="1"/>
</dbReference>
<dbReference type="InterPro" id="IPR036271">
    <property type="entry name" value="Tet_transcr_reg_TetR-rel_C_sf"/>
</dbReference>
<dbReference type="InterPro" id="IPR001647">
    <property type="entry name" value="HTH_TetR"/>
</dbReference>
<dbReference type="EMBL" id="PXZM01000018">
    <property type="protein sequence ID" value="PSJ95482.1"/>
    <property type="molecule type" value="Genomic_DNA"/>
</dbReference>
<dbReference type="Gene3D" id="1.10.357.10">
    <property type="entry name" value="Tetracycline Repressor, domain 2"/>
    <property type="match status" value="1"/>
</dbReference>
<dbReference type="Pfam" id="PF00440">
    <property type="entry name" value="TetR_N"/>
    <property type="match status" value="1"/>
</dbReference>
<comment type="caution">
    <text evidence="4">The sequence shown here is derived from an EMBL/GenBank/DDBJ whole genome shotgun (WGS) entry which is preliminary data.</text>
</comment>
<dbReference type="SUPFAM" id="SSF46689">
    <property type="entry name" value="Homeodomain-like"/>
    <property type="match status" value="1"/>
</dbReference>
<keyword evidence="1 2" id="KW-0238">DNA-binding</keyword>
<dbReference type="GO" id="GO:0000976">
    <property type="term" value="F:transcription cis-regulatory region binding"/>
    <property type="evidence" value="ECO:0007669"/>
    <property type="project" value="TreeGrafter"/>
</dbReference>
<evidence type="ECO:0000313" key="5">
    <source>
        <dbReference type="Proteomes" id="UP000240419"/>
    </source>
</evidence>
<evidence type="ECO:0000313" key="4">
    <source>
        <dbReference type="EMBL" id="PSJ95482.1"/>
    </source>
</evidence>
<dbReference type="PRINTS" id="PR00455">
    <property type="entry name" value="HTHTETR"/>
</dbReference>
<feature type="DNA-binding region" description="H-T-H motif" evidence="2">
    <location>
        <begin position="23"/>
        <end position="42"/>
    </location>
</feature>
<dbReference type="Proteomes" id="UP000240419">
    <property type="component" value="Unassembled WGS sequence"/>
</dbReference>
<evidence type="ECO:0000256" key="2">
    <source>
        <dbReference type="PROSITE-ProRule" id="PRU00335"/>
    </source>
</evidence>
<sequence>MTKEKIFQAALRLFARKGFEATSIRDIALEAEVTSSTLYHYMKTKEDLLVAIMQEGLQTLLGNAKEVLAELEAPEQQLAAFVQLHVTSHAINKLTALVVDTEFRALTGNTRVEIARLRSEYELLWQRILTGGLEGGVFAIENTKLAVLALLQMCTGVAHWYSPDGPNSLEEISLNFSDMALALVQAKRNGQQLTVSDLDLPEPARFFTKPWLGAAAHEHS</sequence>
<evidence type="ECO:0000256" key="1">
    <source>
        <dbReference type="ARBA" id="ARBA00023125"/>
    </source>
</evidence>
<name>A0A2P7V8F0_9BACL</name>
<reference evidence="4 5" key="1">
    <citation type="submission" date="2018-03" db="EMBL/GenBank/DDBJ databases">
        <title>Brevisbacillus phylogenomics.</title>
        <authorList>
            <person name="Dunlap C."/>
        </authorList>
    </citation>
    <scope>NUCLEOTIDE SEQUENCE [LARGE SCALE GENOMIC DNA]</scope>
    <source>
        <strain evidence="4 5">NRRL NRS-1210</strain>
    </source>
</reference>
<gene>
    <name evidence="4" type="ORF">C7R93_12145</name>
</gene>
<organism evidence="4 5">
    <name type="scientific">Brevibacillus fortis</name>
    <dbReference type="NCBI Taxonomy" id="2126352"/>
    <lineage>
        <taxon>Bacteria</taxon>
        <taxon>Bacillati</taxon>
        <taxon>Bacillota</taxon>
        <taxon>Bacilli</taxon>
        <taxon>Bacillales</taxon>
        <taxon>Paenibacillaceae</taxon>
        <taxon>Brevibacillus</taxon>
    </lineage>
</organism>
<dbReference type="RefSeq" id="WP_106839048.1">
    <property type="nucleotide sequence ID" value="NZ_JBCNIW010000029.1"/>
</dbReference>
<feature type="domain" description="HTH tetR-type" evidence="3">
    <location>
        <begin position="1"/>
        <end position="60"/>
    </location>
</feature>
<dbReference type="OrthoDB" id="2373640at2"/>
<dbReference type="PROSITE" id="PS50977">
    <property type="entry name" value="HTH_TETR_2"/>
    <property type="match status" value="1"/>
</dbReference>
<dbReference type="InterPro" id="IPR041490">
    <property type="entry name" value="KstR2_TetR_C"/>
</dbReference>